<reference evidence="1" key="1">
    <citation type="submission" date="2019-10" db="EMBL/GenBank/DDBJ databases">
        <title>Conservation and host-specific expression of non-tandemly repeated heterogenous ribosome RNA gene in arbuscular mycorrhizal fungi.</title>
        <authorList>
            <person name="Maeda T."/>
            <person name="Kobayashi Y."/>
            <person name="Nakagawa T."/>
            <person name="Ezawa T."/>
            <person name="Yamaguchi K."/>
            <person name="Bino T."/>
            <person name="Nishimoto Y."/>
            <person name="Shigenobu S."/>
            <person name="Kawaguchi M."/>
        </authorList>
    </citation>
    <scope>NUCLEOTIDE SEQUENCE</scope>
    <source>
        <strain evidence="1">HR1</strain>
    </source>
</reference>
<dbReference type="AlphaFoldDB" id="A0A8H3KY64"/>
<dbReference type="Proteomes" id="UP000615446">
    <property type="component" value="Unassembled WGS sequence"/>
</dbReference>
<name>A0A8H3KY64_9GLOM</name>
<dbReference type="EMBL" id="BLAL01000018">
    <property type="protein sequence ID" value="GES75899.1"/>
    <property type="molecule type" value="Genomic_DNA"/>
</dbReference>
<protein>
    <submittedName>
        <fullName evidence="1">Uncharacterized protein</fullName>
    </submittedName>
</protein>
<evidence type="ECO:0000313" key="1">
    <source>
        <dbReference type="EMBL" id="GES75899.1"/>
    </source>
</evidence>
<proteinExistence type="predicted"/>
<gene>
    <name evidence="1" type="ORF">RCL2_000330400</name>
</gene>
<accession>A0A8H3KY64</accession>
<comment type="caution">
    <text evidence="1">The sequence shown here is derived from an EMBL/GenBank/DDBJ whole genome shotgun (WGS) entry which is preliminary data.</text>
</comment>
<evidence type="ECO:0000313" key="2">
    <source>
        <dbReference type="Proteomes" id="UP000615446"/>
    </source>
</evidence>
<sequence>MIWKQYRTLAGLSQKSPKAKWFTQLENLVLASPDSRSFLPEYCSFQPTTHIINFLSPPSLDGWYKEWVVVQIDTTWLIGRITSKSYDESRGVYAIDLYREAIFDNTLNFIYVRDNNIRTIVRNCESLIMIVYPIADCVVSIPHSRLDDDIWINRWISPSDDKNNLLEIKENFTSYNELSPK</sequence>
<organism evidence="1 2">
    <name type="scientific">Rhizophagus clarus</name>
    <dbReference type="NCBI Taxonomy" id="94130"/>
    <lineage>
        <taxon>Eukaryota</taxon>
        <taxon>Fungi</taxon>
        <taxon>Fungi incertae sedis</taxon>
        <taxon>Mucoromycota</taxon>
        <taxon>Glomeromycotina</taxon>
        <taxon>Glomeromycetes</taxon>
        <taxon>Glomerales</taxon>
        <taxon>Glomeraceae</taxon>
        <taxon>Rhizophagus</taxon>
    </lineage>
</organism>